<dbReference type="InterPro" id="IPR006311">
    <property type="entry name" value="TAT_signal"/>
</dbReference>
<dbReference type="PANTHER" id="PTHR43606:SF1">
    <property type="entry name" value="PHOD-LIKE PHOSPHATASE METALLOPHOSPHATASE DOMAIN-CONTAINING PROTEIN"/>
    <property type="match status" value="1"/>
</dbReference>
<dbReference type="Gene3D" id="2.60.40.380">
    <property type="entry name" value="Purple acid phosphatase-like, N-terminal"/>
    <property type="match status" value="1"/>
</dbReference>
<name>A0ABN1K1K9_9BURK</name>
<evidence type="ECO:0000259" key="3">
    <source>
        <dbReference type="Pfam" id="PF16655"/>
    </source>
</evidence>
<dbReference type="PROSITE" id="PS51318">
    <property type="entry name" value="TAT"/>
    <property type="match status" value="1"/>
</dbReference>
<feature type="signal peptide" evidence="1">
    <location>
        <begin position="1"/>
        <end position="30"/>
    </location>
</feature>
<dbReference type="EMBL" id="BAAAEW010000014">
    <property type="protein sequence ID" value="GAA0752220.1"/>
    <property type="molecule type" value="Genomic_DNA"/>
</dbReference>
<keyword evidence="1" id="KW-0732">Signal</keyword>
<dbReference type="Pfam" id="PF09423">
    <property type="entry name" value="PhoD"/>
    <property type="match status" value="1"/>
</dbReference>
<dbReference type="Gene3D" id="3.60.21.70">
    <property type="entry name" value="PhoD-like phosphatase"/>
    <property type="match status" value="1"/>
</dbReference>
<dbReference type="PANTHER" id="PTHR43606">
    <property type="entry name" value="PHOSPHATASE, PUTATIVE (AFU_ORTHOLOGUE AFUA_6G08710)-RELATED"/>
    <property type="match status" value="1"/>
</dbReference>
<dbReference type="Pfam" id="PF16655">
    <property type="entry name" value="PhoD_N"/>
    <property type="match status" value="1"/>
</dbReference>
<reference evidence="4 5" key="1">
    <citation type="journal article" date="2019" name="Int. J. Syst. Evol. Microbiol.">
        <title>The Global Catalogue of Microorganisms (GCM) 10K type strain sequencing project: providing services to taxonomists for standard genome sequencing and annotation.</title>
        <authorList>
            <consortium name="The Broad Institute Genomics Platform"/>
            <consortium name="The Broad Institute Genome Sequencing Center for Infectious Disease"/>
            <person name="Wu L."/>
            <person name="Ma J."/>
        </authorList>
    </citation>
    <scope>NUCLEOTIDE SEQUENCE [LARGE SCALE GENOMIC DNA]</scope>
    <source>
        <strain evidence="4 5">JCM 15503</strain>
    </source>
</reference>
<accession>A0ABN1K1K9</accession>
<sequence>MSSLILPRRRLLIASAALSGGGLSGILAHAQAPAAITRDAARPNFPSGVQSGDVLADRGIVWARADRAARLWVEWDTTPTFANARLLRGPYALEATDFTARIDLTGLPAGQGIFYRVQWEDLAGGTRSEPMVGRFRTAPASRRDIRFLWSGDAVGQGFGINGDLGGMTIYEAMRKREPDFFIHSGDTIYADGPLQAELKASDGSTWRNTVLTEEKSKVAETLKEYRGAHRYNQLDDNQRRFAAEVMQLWQWDDHEVTNNWSDSKDVSGDPRYTEKNVALLTARGARAFLENAPMRWFAQEEEQRVYRRIPYGPLLDVFVIDMRSYRGANSFNLQPTLDASSAFLGPQQMAWLRDGLKASRATWKVIAADMPIGLLVPDGKDAQGRDKFEAVANGDGPALGRELEIAQLLSFIKHQRIRNTVWLTADVHYTAAHHYDPNRAQFRDFDPFWEFVSGPLNAGTFGPNPLDNTFGPELRYVKAPAPGQSNLPPSAGLQFFGEVQIDGRSAAMTVHLRDMRGESLWQTTLAPQRI</sequence>
<feature type="domain" description="PhoD-like phosphatase metallophosphatase" evidence="2">
    <location>
        <begin position="154"/>
        <end position="511"/>
    </location>
</feature>
<dbReference type="InterPro" id="IPR032093">
    <property type="entry name" value="PhoD_N"/>
</dbReference>
<protein>
    <submittedName>
        <fullName evidence="4">Alkaline phosphatase</fullName>
    </submittedName>
</protein>
<feature type="domain" description="Phospholipase D N-terminal" evidence="3">
    <location>
        <begin position="48"/>
        <end position="137"/>
    </location>
</feature>
<dbReference type="SUPFAM" id="SSF56300">
    <property type="entry name" value="Metallo-dependent phosphatases"/>
    <property type="match status" value="1"/>
</dbReference>
<proteinExistence type="predicted"/>
<dbReference type="Proteomes" id="UP001500279">
    <property type="component" value="Unassembled WGS sequence"/>
</dbReference>
<evidence type="ECO:0000259" key="2">
    <source>
        <dbReference type="Pfam" id="PF09423"/>
    </source>
</evidence>
<dbReference type="InterPro" id="IPR029052">
    <property type="entry name" value="Metallo-depent_PP-like"/>
</dbReference>
<organism evidence="4 5">
    <name type="scientific">Ideonella azotifigens</name>
    <dbReference type="NCBI Taxonomy" id="513160"/>
    <lineage>
        <taxon>Bacteria</taxon>
        <taxon>Pseudomonadati</taxon>
        <taxon>Pseudomonadota</taxon>
        <taxon>Betaproteobacteria</taxon>
        <taxon>Burkholderiales</taxon>
        <taxon>Sphaerotilaceae</taxon>
        <taxon>Ideonella</taxon>
    </lineage>
</organism>
<dbReference type="InterPro" id="IPR018946">
    <property type="entry name" value="PhoD-like_MPP"/>
</dbReference>
<comment type="caution">
    <text evidence="4">The sequence shown here is derived from an EMBL/GenBank/DDBJ whole genome shotgun (WGS) entry which is preliminary data.</text>
</comment>
<feature type="chain" id="PRO_5045158209" evidence="1">
    <location>
        <begin position="31"/>
        <end position="530"/>
    </location>
</feature>
<dbReference type="InterPro" id="IPR052900">
    <property type="entry name" value="Phospholipid_Metab_Enz"/>
</dbReference>
<dbReference type="CDD" id="cd07389">
    <property type="entry name" value="MPP_PhoD"/>
    <property type="match status" value="1"/>
</dbReference>
<evidence type="ECO:0000256" key="1">
    <source>
        <dbReference type="SAM" id="SignalP"/>
    </source>
</evidence>
<evidence type="ECO:0000313" key="5">
    <source>
        <dbReference type="Proteomes" id="UP001500279"/>
    </source>
</evidence>
<gene>
    <name evidence="4" type="ORF">GCM10009107_25820</name>
</gene>
<keyword evidence="5" id="KW-1185">Reference proteome</keyword>
<dbReference type="InterPro" id="IPR038607">
    <property type="entry name" value="PhoD-like_sf"/>
</dbReference>
<evidence type="ECO:0000313" key="4">
    <source>
        <dbReference type="EMBL" id="GAA0752220.1"/>
    </source>
</evidence>
<dbReference type="RefSeq" id="WP_141288540.1">
    <property type="nucleotide sequence ID" value="NZ_BAAAEW010000014.1"/>
</dbReference>